<evidence type="ECO:0000313" key="1">
    <source>
        <dbReference type="EMBL" id="CAA9265837.1"/>
    </source>
</evidence>
<proteinExistence type="predicted"/>
<name>A0A6J4J091_9PROT</name>
<organism evidence="1">
    <name type="scientific">uncultured Craurococcus sp</name>
    <dbReference type="NCBI Taxonomy" id="1135998"/>
    <lineage>
        <taxon>Bacteria</taxon>
        <taxon>Pseudomonadati</taxon>
        <taxon>Pseudomonadota</taxon>
        <taxon>Alphaproteobacteria</taxon>
        <taxon>Acetobacterales</taxon>
        <taxon>Acetobacteraceae</taxon>
        <taxon>Craurococcus</taxon>
        <taxon>environmental samples</taxon>
    </lineage>
</organism>
<dbReference type="AlphaFoldDB" id="A0A6J4J091"/>
<dbReference type="EMBL" id="CADCTD010000126">
    <property type="protein sequence ID" value="CAA9265837.1"/>
    <property type="molecule type" value="Genomic_DNA"/>
</dbReference>
<gene>
    <name evidence="1" type="ORF">AVDCRST_MAG27-3351</name>
</gene>
<accession>A0A6J4J091</accession>
<sequence>MPGGAEEWRMRGTISLFSDTSISTHRLHGQPVLLVVSVIDDRVDMVYQVGTA</sequence>
<protein>
    <submittedName>
        <fullName evidence="1">Uncharacterized protein</fullName>
    </submittedName>
</protein>
<reference evidence="1" key="1">
    <citation type="submission" date="2020-02" db="EMBL/GenBank/DDBJ databases">
        <authorList>
            <person name="Meier V. D."/>
        </authorList>
    </citation>
    <scope>NUCLEOTIDE SEQUENCE</scope>
    <source>
        <strain evidence="1">AVDCRST_MAG27</strain>
    </source>
</reference>